<dbReference type="RefSeq" id="WP_071385603.1">
    <property type="nucleotide sequence ID" value="NZ_MLYO01000077.1"/>
</dbReference>
<dbReference type="InterPro" id="IPR000182">
    <property type="entry name" value="GNAT_dom"/>
</dbReference>
<sequence>MQPRPTTDADLERVTAFTVEDPISWIPADRYRDELAQGMYRPQWSWIAEADGEIVARALWWGQATSEHPVALDCLHVAPSVDDRVGLATELLRAGHRAFAEAGAAQPPLYNLTLPNGWRDDAEVSAALAWRREAALAAGLTEEVERLRLEWTPEIGVPAAAGRLVFEEAPDEAFLDVFRRVAEGSLDAETRKNLAAHGPAATARKELEFYLGCPGERSWWRLARTGDGAVAGFAIPSATPYGPNVGYLGVVPELRGRGHVDELLAEITRSHAERGAELITATTDTGNAPMAAAFARAGYRNTQIRMLFSAPAD</sequence>
<organism evidence="2 3">
    <name type="scientific">Streptomyces monashensis</name>
    <dbReference type="NCBI Taxonomy" id="1678012"/>
    <lineage>
        <taxon>Bacteria</taxon>
        <taxon>Bacillati</taxon>
        <taxon>Actinomycetota</taxon>
        <taxon>Actinomycetes</taxon>
        <taxon>Kitasatosporales</taxon>
        <taxon>Streptomycetaceae</taxon>
        <taxon>Streptomyces</taxon>
    </lineage>
</organism>
<evidence type="ECO:0000313" key="2">
    <source>
        <dbReference type="EMBL" id="OIJ93003.1"/>
    </source>
</evidence>
<protein>
    <submittedName>
        <fullName evidence="2">GNAT family N-acetyltransferase</fullName>
    </submittedName>
</protein>
<evidence type="ECO:0000259" key="1">
    <source>
        <dbReference type="PROSITE" id="PS51186"/>
    </source>
</evidence>
<reference evidence="2 3" key="1">
    <citation type="submission" date="2016-10" db="EMBL/GenBank/DDBJ databases">
        <title>Genome sequence of Streptomyces sp. MUSC 1.</title>
        <authorList>
            <person name="Lee L.-H."/>
            <person name="Ser H.-L."/>
            <person name="Law J.W.-F."/>
        </authorList>
    </citation>
    <scope>NUCLEOTIDE SEQUENCE [LARGE SCALE GENOMIC DNA]</scope>
    <source>
        <strain evidence="2 3">MUSC 1</strain>
    </source>
</reference>
<dbReference type="Gene3D" id="3.40.630.30">
    <property type="match status" value="1"/>
</dbReference>
<accession>A0A1S2PH10</accession>
<dbReference type="SUPFAM" id="SSF55729">
    <property type="entry name" value="Acyl-CoA N-acyltransferases (Nat)"/>
    <property type="match status" value="1"/>
</dbReference>
<dbReference type="InterPro" id="IPR016181">
    <property type="entry name" value="Acyl_CoA_acyltransferase"/>
</dbReference>
<dbReference type="EMBL" id="MLYO01000077">
    <property type="protein sequence ID" value="OIJ93003.1"/>
    <property type="molecule type" value="Genomic_DNA"/>
</dbReference>
<keyword evidence="3" id="KW-1185">Reference proteome</keyword>
<dbReference type="CDD" id="cd04301">
    <property type="entry name" value="NAT_SF"/>
    <property type="match status" value="2"/>
</dbReference>
<dbReference type="AlphaFoldDB" id="A0A1S2PH10"/>
<dbReference type="OrthoDB" id="7942268at2"/>
<dbReference type="Pfam" id="PF00583">
    <property type="entry name" value="Acetyltransf_1"/>
    <property type="match status" value="1"/>
</dbReference>
<name>A0A1S2PH10_9ACTN</name>
<dbReference type="Proteomes" id="UP000179642">
    <property type="component" value="Unassembled WGS sequence"/>
</dbReference>
<feature type="domain" description="N-acetyltransferase" evidence="1">
    <location>
        <begin position="176"/>
        <end position="313"/>
    </location>
</feature>
<comment type="caution">
    <text evidence="2">The sequence shown here is derived from an EMBL/GenBank/DDBJ whole genome shotgun (WGS) entry which is preliminary data.</text>
</comment>
<gene>
    <name evidence="2" type="ORF">BIV23_38200</name>
</gene>
<dbReference type="GO" id="GO:0016747">
    <property type="term" value="F:acyltransferase activity, transferring groups other than amino-acyl groups"/>
    <property type="evidence" value="ECO:0007669"/>
    <property type="project" value="InterPro"/>
</dbReference>
<proteinExistence type="predicted"/>
<keyword evidence="2" id="KW-0808">Transferase</keyword>
<dbReference type="PROSITE" id="PS51186">
    <property type="entry name" value="GNAT"/>
    <property type="match status" value="1"/>
</dbReference>
<evidence type="ECO:0000313" key="3">
    <source>
        <dbReference type="Proteomes" id="UP000179642"/>
    </source>
</evidence>